<keyword evidence="4" id="KW-1185">Reference proteome</keyword>
<dbReference type="RefSeq" id="XP_007873001.1">
    <property type="nucleotide sequence ID" value="XM_007874810.1"/>
</dbReference>
<dbReference type="GeneID" id="19894786"/>
<dbReference type="eggNOG" id="KOG2053">
    <property type="taxonomic scope" value="Eukaryota"/>
</dbReference>
<dbReference type="EMBL" id="AFWA02000003">
    <property type="protein sequence ID" value="EMR10944.1"/>
    <property type="molecule type" value="Genomic_DNA"/>
</dbReference>
<comment type="similarity">
    <text evidence="1">Belongs to the MDM20/NAA25 family.</text>
</comment>
<dbReference type="GO" id="GO:0031416">
    <property type="term" value="C:NatB complex"/>
    <property type="evidence" value="ECO:0007669"/>
    <property type="project" value="TreeGrafter"/>
</dbReference>
<accession>M7PKG1</accession>
<protein>
    <submittedName>
        <fullName evidence="3">Uncharacterized protein</fullName>
    </submittedName>
</protein>
<dbReference type="AlphaFoldDB" id="M7PKG1"/>
<evidence type="ECO:0000256" key="2">
    <source>
        <dbReference type="PROSITE-ProRule" id="PRU00339"/>
    </source>
</evidence>
<dbReference type="InterPro" id="IPR011990">
    <property type="entry name" value="TPR-like_helical_dom_sf"/>
</dbReference>
<evidence type="ECO:0000313" key="3">
    <source>
        <dbReference type="EMBL" id="EMR10944.1"/>
    </source>
</evidence>
<dbReference type="InterPro" id="IPR019734">
    <property type="entry name" value="TPR_rpt"/>
</dbReference>
<dbReference type="PANTHER" id="PTHR22767:SF3">
    <property type="entry name" value="N-ALPHA-ACETYLTRANSFERASE 25, NATB AUXILIARY SUBUNIT"/>
    <property type="match status" value="1"/>
</dbReference>
<reference evidence="4" key="1">
    <citation type="journal article" date="2016" name="Nat. Commun.">
        <title>Genome analysis of three Pneumocystis species reveals adaptation mechanisms to life exclusively in mammalian hosts.</title>
        <authorList>
            <person name="Ma L."/>
            <person name="Chen Z."/>
            <person name="Huang D.W."/>
            <person name="Kutty G."/>
            <person name="Ishihara M."/>
            <person name="Wang H."/>
            <person name="Abouelleil A."/>
            <person name="Bishop L."/>
            <person name="Davey E."/>
            <person name="Deng R."/>
            <person name="Deng X."/>
            <person name="Fan L."/>
            <person name="Fantoni G."/>
            <person name="Fitzgerald M."/>
            <person name="Gogineni E."/>
            <person name="Goldberg J.M."/>
            <person name="Handley G."/>
            <person name="Hu X."/>
            <person name="Huber C."/>
            <person name="Jiao X."/>
            <person name="Jones K."/>
            <person name="Levin J.Z."/>
            <person name="Liu Y."/>
            <person name="Macdonald P."/>
            <person name="Melnikov A."/>
            <person name="Raley C."/>
            <person name="Sassi M."/>
            <person name="Sherman B.T."/>
            <person name="Song X."/>
            <person name="Sykes S."/>
            <person name="Tran B."/>
            <person name="Walsh L."/>
            <person name="Xia Y."/>
            <person name="Yang J."/>
            <person name="Young S."/>
            <person name="Zeng Q."/>
            <person name="Zheng X."/>
            <person name="Stephens R."/>
            <person name="Nusbaum C."/>
            <person name="Birren B.W."/>
            <person name="Azadi P."/>
            <person name="Lempicki R.A."/>
            <person name="Cuomo C.A."/>
            <person name="Kovacs J.A."/>
        </authorList>
    </citation>
    <scope>NUCLEOTIDE SEQUENCE [LARGE SCALE GENOMIC DNA]</scope>
    <source>
        <strain evidence="4">B123</strain>
    </source>
</reference>
<dbReference type="Gene3D" id="1.25.40.1040">
    <property type="match status" value="1"/>
</dbReference>
<name>M7PKG1_PNEMU</name>
<dbReference type="OMA" id="WKRREHQ"/>
<dbReference type="OrthoDB" id="1874341at2759"/>
<dbReference type="Proteomes" id="UP000011958">
    <property type="component" value="Unassembled WGS sequence"/>
</dbReference>
<evidence type="ECO:0000256" key="1">
    <source>
        <dbReference type="ARBA" id="ARBA00006298"/>
    </source>
</evidence>
<dbReference type="VEuPathDB" id="FungiDB:PNEG_01089"/>
<gene>
    <name evidence="3" type="ORF">PNEG_01089</name>
</gene>
<evidence type="ECO:0000313" key="4">
    <source>
        <dbReference type="Proteomes" id="UP000011958"/>
    </source>
</evidence>
<dbReference type="HOGENOM" id="CLU_008075_0_0_1"/>
<organism evidence="3 4">
    <name type="scientific">Pneumocystis murina (strain B123)</name>
    <name type="common">Mouse pneumocystis pneumonia agent</name>
    <name type="synonym">Pneumocystis carinii f. sp. muris</name>
    <dbReference type="NCBI Taxonomy" id="1069680"/>
    <lineage>
        <taxon>Eukaryota</taxon>
        <taxon>Fungi</taxon>
        <taxon>Dikarya</taxon>
        <taxon>Ascomycota</taxon>
        <taxon>Taphrinomycotina</taxon>
        <taxon>Pneumocystomycetes</taxon>
        <taxon>Pneumocystaceae</taxon>
        <taxon>Pneumocystis</taxon>
    </lineage>
</organism>
<dbReference type="InterPro" id="IPR019183">
    <property type="entry name" value="NAA25_NatB_aux_su"/>
</dbReference>
<keyword evidence="2" id="KW-0802">TPR repeat</keyword>
<comment type="caution">
    <text evidence="3">The sequence shown here is derived from an EMBL/GenBank/DDBJ whole genome shotgun (WGS) entry which is preliminary data.</text>
</comment>
<dbReference type="PANTHER" id="PTHR22767">
    <property type="entry name" value="N-TERMINAL ACETYLTRANSFERASE-RELATED"/>
    <property type="match status" value="1"/>
</dbReference>
<feature type="repeat" description="TPR" evidence="2">
    <location>
        <begin position="67"/>
        <end position="100"/>
    </location>
</feature>
<sequence length="846" mass="100302">MRVQTIFDALDEGFPKMALQMCTKVLKKSPESQIYQALSALSLLRIGNYEKALEISENLRKKLPIDQDVLNVLQIVFQELNMADNAIEMFENALKKKPNDEEFVRNWFFSMVRTNNIRGQQKAAMSLQKIFGKRKYYYWAVMSLELFKMIKMSESEKQFFQTLSYRLILKTTEKNNELYRLSSSEELHLYIRVLLFCNKLEDALDVLENDIFKSFIDVDLQRVKLDLLFELKKWKVLFSQCCNYLDDGNNDWKIFDMQINAALNLAGSDSSSSVLLDLANYYKEKKQKFPYLRNLALASLKLSFLISDNGMTDDKLNSCIQYFEIFSLKTSCFEDLRPFVEKLEKKHQDRFLIHIFEFCKAKIYDMKKNYVEVLKNVKKFEYLINYCEFKDENAWVMFSLQLAKEYGNSLFLDDHLNVTDKQYGDDFLILSVHALINTFFIGNDQSYLIQAILFLELGLLHSKYNFQFKLLLVRLYCMIGAFSLALFTYQSLSIKQIQYDTLSYIFMTKCSNYYPSKSFQNELRIAKYIYISNIKEVPEMLVLAYENGSYSNIDNFIEFATRLNNSIWRYMLRYELLHLSYLIDNKISDEIIGNNGFAREEYYDNRDFTIMVDFGTIKDKSKQIKNRIISAPDESWLKIQNFKMSFVNLLISGTIEDIKVKSKSDEWLLDGLKFDTLSEFEMQMMFLFRVFLCFLIQIADQKAYDIEENRLKEWIERNLVISFVNVSNYNDNILEHFVFLLESCKSILIFGSFIKRSFKTLRKLHTEIKKIEEIVRNFHKDIILYVSSLKDKIVIVDFTKFVVLFEPNFQLFKIDKHFIEMILEKINDSRRNSLDNLNNIIFNMKI</sequence>
<dbReference type="Pfam" id="PF09797">
    <property type="entry name" value="NatB_MDM20"/>
    <property type="match status" value="1"/>
</dbReference>
<dbReference type="SUPFAM" id="SSF48452">
    <property type="entry name" value="TPR-like"/>
    <property type="match status" value="1"/>
</dbReference>
<dbReference type="PROSITE" id="PS50005">
    <property type="entry name" value="TPR"/>
    <property type="match status" value="1"/>
</dbReference>
<proteinExistence type="inferred from homology"/>
<dbReference type="STRING" id="1069680.M7PKG1"/>